<proteinExistence type="predicted"/>
<dbReference type="InterPro" id="IPR013897">
    <property type="entry name" value="Duc1"/>
</dbReference>
<feature type="region of interest" description="Disordered" evidence="1">
    <location>
        <begin position="1081"/>
        <end position="1110"/>
    </location>
</feature>
<feature type="region of interest" description="Disordered" evidence="1">
    <location>
        <begin position="166"/>
        <end position="191"/>
    </location>
</feature>
<feature type="domain" description="Domain of unknown function at the cortex 1" evidence="3">
    <location>
        <begin position="436"/>
        <end position="672"/>
    </location>
</feature>
<feature type="compositionally biased region" description="Polar residues" evidence="1">
    <location>
        <begin position="1148"/>
        <end position="1157"/>
    </location>
</feature>
<feature type="compositionally biased region" description="Basic residues" evidence="1">
    <location>
        <begin position="1293"/>
        <end position="1308"/>
    </location>
</feature>
<feature type="region of interest" description="Disordered" evidence="1">
    <location>
        <begin position="355"/>
        <end position="389"/>
    </location>
</feature>
<gene>
    <name evidence="4" type="ORF">DBRI00130_LOCUS21058</name>
    <name evidence="5" type="ORF">DBRI00130_LOCUS21059</name>
</gene>
<keyword evidence="2" id="KW-0812">Transmembrane</keyword>
<feature type="compositionally biased region" description="Polar residues" evidence="1">
    <location>
        <begin position="1335"/>
        <end position="1350"/>
    </location>
</feature>
<feature type="compositionally biased region" description="Polar residues" evidence="1">
    <location>
        <begin position="355"/>
        <end position="366"/>
    </location>
</feature>
<feature type="region of interest" description="Disordered" evidence="1">
    <location>
        <begin position="708"/>
        <end position="744"/>
    </location>
</feature>
<name>A0A6V2HGE0_9STRA</name>
<reference evidence="4" key="1">
    <citation type="submission" date="2021-01" db="EMBL/GenBank/DDBJ databases">
        <authorList>
            <person name="Corre E."/>
            <person name="Pelletier E."/>
            <person name="Niang G."/>
            <person name="Scheremetjew M."/>
            <person name="Finn R."/>
            <person name="Kale V."/>
            <person name="Holt S."/>
            <person name="Cochrane G."/>
            <person name="Meng A."/>
            <person name="Brown T."/>
            <person name="Cohen L."/>
        </authorList>
    </citation>
    <scope>NUCLEOTIDE SEQUENCE</scope>
    <source>
        <strain evidence="4">GSO104</strain>
    </source>
</reference>
<evidence type="ECO:0000313" key="5">
    <source>
        <dbReference type="EMBL" id="CAE4618936.1"/>
    </source>
</evidence>
<dbReference type="Pfam" id="PF08588">
    <property type="entry name" value="Duc1"/>
    <property type="match status" value="1"/>
</dbReference>
<feature type="region of interest" description="Disordered" evidence="1">
    <location>
        <begin position="403"/>
        <end position="422"/>
    </location>
</feature>
<feature type="transmembrane region" description="Helical" evidence="2">
    <location>
        <begin position="255"/>
        <end position="272"/>
    </location>
</feature>
<feature type="compositionally biased region" description="Basic and acidic residues" evidence="1">
    <location>
        <begin position="1250"/>
        <end position="1259"/>
    </location>
</feature>
<feature type="compositionally biased region" description="Pro residues" evidence="1">
    <location>
        <begin position="23"/>
        <end position="56"/>
    </location>
</feature>
<feature type="compositionally biased region" description="Acidic residues" evidence="1">
    <location>
        <begin position="1197"/>
        <end position="1206"/>
    </location>
</feature>
<feature type="compositionally biased region" description="Polar residues" evidence="1">
    <location>
        <begin position="1170"/>
        <end position="1179"/>
    </location>
</feature>
<organism evidence="4">
    <name type="scientific">Ditylum brightwellii</name>
    <dbReference type="NCBI Taxonomy" id="49249"/>
    <lineage>
        <taxon>Eukaryota</taxon>
        <taxon>Sar</taxon>
        <taxon>Stramenopiles</taxon>
        <taxon>Ochrophyta</taxon>
        <taxon>Bacillariophyta</taxon>
        <taxon>Mediophyceae</taxon>
        <taxon>Lithodesmiophycidae</taxon>
        <taxon>Lithodesmiales</taxon>
        <taxon>Lithodesmiaceae</taxon>
        <taxon>Ditylum</taxon>
    </lineage>
</organism>
<feature type="transmembrane region" description="Helical" evidence="2">
    <location>
        <begin position="225"/>
        <end position="243"/>
    </location>
</feature>
<dbReference type="EMBL" id="HBNS01026758">
    <property type="protein sequence ID" value="CAE4618932.1"/>
    <property type="molecule type" value="Transcribed_RNA"/>
</dbReference>
<feature type="region of interest" description="Disordered" evidence="1">
    <location>
        <begin position="462"/>
        <end position="482"/>
    </location>
</feature>
<feature type="region of interest" description="Disordered" evidence="1">
    <location>
        <begin position="956"/>
        <end position="988"/>
    </location>
</feature>
<keyword evidence="2" id="KW-0472">Membrane</keyword>
<evidence type="ECO:0000313" key="4">
    <source>
        <dbReference type="EMBL" id="CAE4618932.1"/>
    </source>
</evidence>
<feature type="region of interest" description="Disordered" evidence="1">
    <location>
        <begin position="1141"/>
        <end position="1412"/>
    </location>
</feature>
<protein>
    <recommendedName>
        <fullName evidence="3">Domain of unknown function at the cortex 1 domain-containing protein</fullName>
    </recommendedName>
</protein>
<feature type="compositionally biased region" description="Basic and acidic residues" evidence="1">
    <location>
        <begin position="1309"/>
        <end position="1321"/>
    </location>
</feature>
<keyword evidence="2" id="KW-1133">Transmembrane helix</keyword>
<dbReference type="EMBL" id="HBNS01026759">
    <property type="protein sequence ID" value="CAE4618936.1"/>
    <property type="molecule type" value="Transcribed_RNA"/>
</dbReference>
<feature type="region of interest" description="Disordered" evidence="1">
    <location>
        <begin position="1"/>
        <end position="62"/>
    </location>
</feature>
<feature type="compositionally biased region" description="Acidic residues" evidence="1">
    <location>
        <begin position="1378"/>
        <end position="1387"/>
    </location>
</feature>
<sequence length="1896" mass="209704">MSMSSEQQPHPYHQRRRHSLDSPSPPHPPLHSTPSLSPLPSPHVPPPLPVHNPHPQYPTTNTYEAPAAAANTKRTKTRHRVPGISRLRKPRVLNFRPTTRISNRYGSLSLSPSRRNSQVLDTVVDDDDNVVVRNIDEIQREIVGSDGSNVHHHGDVVVEDGQIMEDANASGEGGDHHHGGDGSMRQTSVGTVSRELRTTDSMMEGSEWCDHRAQEEDVVKDIESLLRHALILCVAYTAGALFPRYSSVVRKMMELLSVAWSTCVVIIAVMWWKRRNKLTIFRSSSQISQDFGATAVTRSVPRRELSILTASSQDPNVMMHDEELPLLPVKTEEEKGNTSRDFYSMARGIKSSLSPQCVTNINTSPSYDEMDHAGTNAKESSLHSSSGLESPDEIAIEGTAIAKKPSSPKSQQQQQNAHPELEPLYVMNKITGERFIPNTNKLIEIDSDLFYGNMLMMFRTSDADSDETSASTPRRGSSSNAANDAVTNYFRTKQRRWEFQFQLKLKRLPTSPIYLGIDVDDSIKLGMIQKALMGAIMNFVKKNNAGMSYSLTEGTINAQKLQEGRYEKNHVALPVESSMDRFVATKPGEPLPQLGEPIYEDPASIKKRKKGDYVVDWNIDHTYTFGLWSAYIDYLKWKILNIPGVRPIALSSVIGSQPLNMAVYSTSSQKHYQCDIEKYVSIELSLEKTTVLGPCAKKYISKMKENRESPNVAPLSSLELPNEGKNSHHRADSMDDVSNHNTVRDDVDEECVVVDFTEDFDGEDIADEEEAVAVEELGVGMYLKSGDKVVMREFLDKDSSSPDNSQNRDIFVANGGGFAVLQSQSSASCVIEKAGSARSARRGSSKLIKSGDAVMIKLISGDDPKDVRYLSLHRGYWLKWVSRTPRNNGYFNIFTQETEGDVEMGGNETQTTYLTLGGSFSLRHRRWRRCVVGVSTEQSVRFGGRMLGLHRLGKSTQIDEGPAVSDDDDEAQPHNDFEGTDAAGGKGKKKVTRPLFFCADIGTATISGITAPSTPRLASNVSSFQSDLTESEDTASDVLQSHTDSLKIDVPAWIEMMHRTNRKRQRAYIVRITKGLNETPTKLDAAVDESSASRGNKPDNVSEDAVDGLTSPQKCESFIRVRTGEDLTQLLRLGLRLRGSSSVPFGSHQMNSSSSSLPAEFSKNEIPKASGTSTNQNDEMVQEATGGDSSSVPDSDAPPDNDDNEMSEVFKLTDDEGGSFEETVNGNSDDVEASDVGTKGVEAGNGNEVDDVRAQETKRRASSASLQKPQGVSRDVSFADSVNSSGKPSSSDKKKKLKIPSLPRKGKKHSNDQSLHDEKLLNEYNNITPDEKHISTTPDANYDGTASPSSPKKRVLIKKTFSDNAAGAPNTSSCSPSGDDDDGEDIDIQSVPSKTNESDEYISGSDYEDQMEDDGQVAYDGDECDGVEPVVSTPNKKKWKKMNRVAKSVKAGTAITGKQVVKQSMKVGKGTVTVGRAIIAKGMVVQGIPPRREPSKLRRLEKGSKKRGKDHHRAVYKAVKYAKRSKPLHSQTRIMAGRLSAPDQSCRTVSHIMSDMLSMPSTSSLSSQISKLLDSQIAKEADLDSWFLRGSAAELGVIPQRNDADKLLHECVVARCLWESHWREEWCGLCDSYLSFYVPLSKKPFFMLSFRDIQTVRRIDRSDKHNPLPTLSLLVLETAWLCHYLAFADNESREVFVGALNSAIFSHSESAVISKDGKGDKDTLKAHLWEGVQTSADLSLSGGRGKWAPIYSSLKYKQRQILNGRRMTFDVEPFQTQEDDLEGHEEKVVESIGKVVEGMLTKALSFSLENLEKSPKDFVSFMDMTSRLRILPIHMLDLNGKEAFCIFVNLYHCLLQHALLLSIDGPPSKVSQHEMLLGCPIVENILPYIIIYMCLK</sequence>
<evidence type="ECO:0000256" key="1">
    <source>
        <dbReference type="SAM" id="MobiDB-lite"/>
    </source>
</evidence>
<accession>A0A6V2HGE0</accession>
<feature type="compositionally biased region" description="Low complexity" evidence="1">
    <location>
        <begin position="403"/>
        <end position="415"/>
    </location>
</feature>
<evidence type="ECO:0000256" key="2">
    <source>
        <dbReference type="SAM" id="Phobius"/>
    </source>
</evidence>
<evidence type="ECO:0000259" key="3">
    <source>
        <dbReference type="Pfam" id="PF08588"/>
    </source>
</evidence>